<keyword evidence="2" id="KW-1185">Reference proteome</keyword>
<protein>
    <submittedName>
        <fullName evidence="1">Uncharacterized protein</fullName>
    </submittedName>
</protein>
<dbReference type="OrthoDB" id="8224439at2"/>
<dbReference type="AlphaFoldDB" id="A0A2A2SC53"/>
<comment type="caution">
    <text evidence="1">The sequence shown here is derived from an EMBL/GenBank/DDBJ whole genome shotgun (WGS) entry which is preliminary data.</text>
</comment>
<evidence type="ECO:0000313" key="2">
    <source>
        <dbReference type="Proteomes" id="UP000218151"/>
    </source>
</evidence>
<dbReference type="Proteomes" id="UP000218151">
    <property type="component" value="Unassembled WGS sequence"/>
</dbReference>
<gene>
    <name evidence="1" type="ORF">CKY28_12195</name>
</gene>
<reference evidence="2" key="1">
    <citation type="submission" date="2017-09" db="EMBL/GenBank/DDBJ databases">
        <authorList>
            <person name="Feng G."/>
            <person name="Zhu H."/>
        </authorList>
    </citation>
    <scope>NUCLEOTIDE SEQUENCE [LARGE SCALE GENOMIC DNA]</scope>
    <source>
        <strain evidence="2">1PNM-20</strain>
    </source>
</reference>
<sequence>MRAVPLILLLAACAEERAPEPAPSAPIVGAVPPKAVLPSPTPSASPRSVAALTAEGWGPLRVGMTRAQVEAALGPDAEPNAVGGPEPDRCDQFRPARAPEGLIVMIEDGRLTRVSLVEGAALRTDRGLGLGATAAQVRAAYGRSLDEKPHAYAHPPGLYLTHWATRGTGDAPDADHLAATDARGIRYETGATGRVEAIHAGGPSIQYVEGCS</sequence>
<accession>A0A2A2SC53</accession>
<organism evidence="1 2">
    <name type="scientific">Sphingomonas lenta</name>
    <dbReference type="NCBI Taxonomy" id="1141887"/>
    <lineage>
        <taxon>Bacteria</taxon>
        <taxon>Pseudomonadati</taxon>
        <taxon>Pseudomonadota</taxon>
        <taxon>Alphaproteobacteria</taxon>
        <taxon>Sphingomonadales</taxon>
        <taxon>Sphingomonadaceae</taxon>
        <taxon>Sphingomonas</taxon>
    </lineage>
</organism>
<evidence type="ECO:0000313" key="1">
    <source>
        <dbReference type="EMBL" id="PAX06836.1"/>
    </source>
</evidence>
<dbReference type="RefSeq" id="WP_095998661.1">
    <property type="nucleotide sequence ID" value="NZ_NSLI01000004.1"/>
</dbReference>
<name>A0A2A2SC53_9SPHN</name>
<proteinExistence type="predicted"/>
<dbReference type="EMBL" id="NSLI01000004">
    <property type="protein sequence ID" value="PAX06836.1"/>
    <property type="molecule type" value="Genomic_DNA"/>
</dbReference>